<dbReference type="RefSeq" id="WP_184867470.1">
    <property type="nucleotide sequence ID" value="NZ_BAAAWY010000098.1"/>
</dbReference>
<protein>
    <submittedName>
        <fullName evidence="1">SAM-dependent methyltransferase</fullName>
    </submittedName>
</protein>
<dbReference type="AlphaFoldDB" id="A0A7W9KNV4"/>
<dbReference type="SUPFAM" id="SSF53335">
    <property type="entry name" value="S-adenosyl-L-methionine-dependent methyltransferases"/>
    <property type="match status" value="1"/>
</dbReference>
<proteinExistence type="predicted"/>
<dbReference type="CDD" id="cd02440">
    <property type="entry name" value="AdoMet_MTases"/>
    <property type="match status" value="1"/>
</dbReference>
<sequence>MWDLAWREIAAIDAALADGVIDQQGWHDAMAGLLREPYLGAKTPWEQSGKSGTEQDWVRTRKVVVEALDRHGSFLDVGCANGYLMECVAIWAGEKGLDVQPHGVDIVPEFVELARGRLPGWTDRIHLGNALTWNPPQRYDFVRTGLEYVPANRRRDFVTRLLADVGDRLIIGPYTVDIGDEETEHELADWGFTLSGRVETPHEKPGGVRKLLWVDQS</sequence>
<reference evidence="1 2" key="1">
    <citation type="submission" date="2020-08" db="EMBL/GenBank/DDBJ databases">
        <title>Sequencing the genomes of 1000 actinobacteria strains.</title>
        <authorList>
            <person name="Klenk H.-P."/>
        </authorList>
    </citation>
    <scope>NUCLEOTIDE SEQUENCE [LARGE SCALE GENOMIC DNA]</scope>
    <source>
        <strain evidence="1 2">DSM 43851</strain>
    </source>
</reference>
<keyword evidence="1" id="KW-0489">Methyltransferase</keyword>
<name>A0A7W9KNV4_9PSEU</name>
<accession>A0A7W9KNV4</accession>
<dbReference type="InterPro" id="IPR029063">
    <property type="entry name" value="SAM-dependent_MTases_sf"/>
</dbReference>
<dbReference type="Proteomes" id="UP000585638">
    <property type="component" value="Unassembled WGS sequence"/>
</dbReference>
<evidence type="ECO:0000313" key="1">
    <source>
        <dbReference type="EMBL" id="MBB5895713.1"/>
    </source>
</evidence>
<keyword evidence="1" id="KW-0808">Transferase</keyword>
<dbReference type="GO" id="GO:0008168">
    <property type="term" value="F:methyltransferase activity"/>
    <property type="evidence" value="ECO:0007669"/>
    <property type="project" value="UniProtKB-KW"/>
</dbReference>
<dbReference type="GO" id="GO:0032259">
    <property type="term" value="P:methylation"/>
    <property type="evidence" value="ECO:0007669"/>
    <property type="project" value="UniProtKB-KW"/>
</dbReference>
<organism evidence="1 2">
    <name type="scientific">Kutzneria kofuensis</name>
    <dbReference type="NCBI Taxonomy" id="103725"/>
    <lineage>
        <taxon>Bacteria</taxon>
        <taxon>Bacillati</taxon>
        <taxon>Actinomycetota</taxon>
        <taxon>Actinomycetes</taxon>
        <taxon>Pseudonocardiales</taxon>
        <taxon>Pseudonocardiaceae</taxon>
        <taxon>Kutzneria</taxon>
    </lineage>
</organism>
<comment type="caution">
    <text evidence="1">The sequence shown here is derived from an EMBL/GenBank/DDBJ whole genome shotgun (WGS) entry which is preliminary data.</text>
</comment>
<evidence type="ECO:0000313" key="2">
    <source>
        <dbReference type="Proteomes" id="UP000585638"/>
    </source>
</evidence>
<gene>
    <name evidence="1" type="ORF">BJ998_006909</name>
</gene>
<dbReference type="EMBL" id="JACHIR010000001">
    <property type="protein sequence ID" value="MBB5895713.1"/>
    <property type="molecule type" value="Genomic_DNA"/>
</dbReference>
<dbReference type="Gene3D" id="3.40.50.150">
    <property type="entry name" value="Vaccinia Virus protein VP39"/>
    <property type="match status" value="1"/>
</dbReference>
<keyword evidence="2" id="KW-1185">Reference proteome</keyword>